<organism evidence="1 2">
    <name type="scientific">Saccharomonospora viridis</name>
    <dbReference type="NCBI Taxonomy" id="1852"/>
    <lineage>
        <taxon>Bacteria</taxon>
        <taxon>Bacillati</taxon>
        <taxon>Actinomycetota</taxon>
        <taxon>Actinomycetes</taxon>
        <taxon>Pseudonocardiales</taxon>
        <taxon>Pseudonocardiaceae</taxon>
        <taxon>Saccharomonospora</taxon>
    </lineage>
</organism>
<gene>
    <name evidence="1" type="ORF">MINT15_03420</name>
</gene>
<comment type="caution">
    <text evidence="1">The sequence shown here is derived from an EMBL/GenBank/DDBJ whole genome shotgun (WGS) entry which is preliminary data.</text>
</comment>
<accession>A0A837DHW5</accession>
<reference evidence="1 2" key="1">
    <citation type="submission" date="2014-10" db="EMBL/GenBank/DDBJ databases">
        <title>Genome sequence of Micropolyspora internatus JCM3315.</title>
        <authorList>
            <person name="Shin S.-K."/>
            <person name="Yi H."/>
        </authorList>
    </citation>
    <scope>NUCLEOTIDE SEQUENCE [LARGE SCALE GENOMIC DNA]</scope>
    <source>
        <strain evidence="1 2">JCM 3315</strain>
    </source>
</reference>
<proteinExistence type="predicted"/>
<name>A0A837DHW5_9PSEU</name>
<dbReference type="RefSeq" id="WP_256212883.1">
    <property type="nucleotide sequence ID" value="NZ_FOWS01000003.1"/>
</dbReference>
<evidence type="ECO:0000313" key="1">
    <source>
        <dbReference type="EMBL" id="KHF46041.1"/>
    </source>
</evidence>
<dbReference type="AlphaFoldDB" id="A0A837DHW5"/>
<dbReference type="EMBL" id="JRZE01000001">
    <property type="protein sequence ID" value="KHF46041.1"/>
    <property type="molecule type" value="Genomic_DNA"/>
</dbReference>
<sequence>MESFVEVLVQLRRSYEDRAMAIEKIQERMESGWTGDAEWE</sequence>
<protein>
    <submittedName>
        <fullName evidence="1">Uncharacterized protein</fullName>
    </submittedName>
</protein>
<evidence type="ECO:0000313" key="2">
    <source>
        <dbReference type="Proteomes" id="UP000030848"/>
    </source>
</evidence>
<dbReference type="Proteomes" id="UP000030848">
    <property type="component" value="Unassembled WGS sequence"/>
</dbReference>